<dbReference type="HOGENOM" id="CLU_168129_0_0_3"/>
<dbReference type="InterPro" id="IPR018449">
    <property type="entry name" value="NIL_domain"/>
</dbReference>
<dbReference type="Gene3D" id="3.30.70.260">
    <property type="match status" value="1"/>
</dbReference>
<feature type="domain" description="NIL" evidence="1">
    <location>
        <begin position="32"/>
        <end position="106"/>
    </location>
</feature>
<accession>K9WJ65</accession>
<evidence type="ECO:0000313" key="3">
    <source>
        <dbReference type="Proteomes" id="UP000010471"/>
    </source>
</evidence>
<sequence>MNTHSTNGFPDNSLKPMELISDTEVLGADRPTQTRIRLRIPKQYNQEPIISRLVSDHGVTVNIAAALLGSNGRDDGWFDLELRGSSRQIQSALTYLDEMDLEIWGESNREEDGW</sequence>
<dbReference type="EMBL" id="CP003630">
    <property type="protein sequence ID" value="AFZ20450.1"/>
    <property type="molecule type" value="Genomic_DNA"/>
</dbReference>
<evidence type="ECO:0000259" key="1">
    <source>
        <dbReference type="SMART" id="SM00930"/>
    </source>
</evidence>
<name>K9WJ65_9CYAN</name>
<dbReference type="Pfam" id="PF09383">
    <property type="entry name" value="NIL"/>
    <property type="match status" value="1"/>
</dbReference>
<dbReference type="KEGG" id="mic:Mic7113_4778"/>
<gene>
    <name evidence="2" type="ORF">Mic7113_4778</name>
</gene>
<dbReference type="SMART" id="SM00930">
    <property type="entry name" value="NIL"/>
    <property type="match status" value="1"/>
</dbReference>
<organism evidence="2 3">
    <name type="scientific">Allocoleopsis franciscana PCC 7113</name>
    <dbReference type="NCBI Taxonomy" id="1173027"/>
    <lineage>
        <taxon>Bacteria</taxon>
        <taxon>Bacillati</taxon>
        <taxon>Cyanobacteriota</taxon>
        <taxon>Cyanophyceae</taxon>
        <taxon>Coleofasciculales</taxon>
        <taxon>Coleofasciculaceae</taxon>
        <taxon>Allocoleopsis</taxon>
        <taxon>Allocoleopsis franciscana</taxon>
    </lineage>
</organism>
<evidence type="ECO:0000313" key="2">
    <source>
        <dbReference type="EMBL" id="AFZ20450.1"/>
    </source>
</evidence>
<dbReference type="SUPFAM" id="SSF55021">
    <property type="entry name" value="ACT-like"/>
    <property type="match status" value="1"/>
</dbReference>
<protein>
    <submittedName>
        <fullName evidence="2">NIL domain-containing protein</fullName>
    </submittedName>
</protein>
<reference evidence="2 3" key="1">
    <citation type="submission" date="2012-06" db="EMBL/GenBank/DDBJ databases">
        <title>Finished chromosome of genome of Microcoleus sp. PCC 7113.</title>
        <authorList>
            <consortium name="US DOE Joint Genome Institute"/>
            <person name="Gugger M."/>
            <person name="Coursin T."/>
            <person name="Rippka R."/>
            <person name="Tandeau De Marsac N."/>
            <person name="Huntemann M."/>
            <person name="Wei C.-L."/>
            <person name="Han J."/>
            <person name="Detter J.C."/>
            <person name="Han C."/>
            <person name="Tapia R."/>
            <person name="Chen A."/>
            <person name="Kyrpides N."/>
            <person name="Mavromatis K."/>
            <person name="Markowitz V."/>
            <person name="Szeto E."/>
            <person name="Ivanova N."/>
            <person name="Pagani I."/>
            <person name="Pati A."/>
            <person name="Goodwin L."/>
            <person name="Nordberg H.P."/>
            <person name="Cantor M.N."/>
            <person name="Hua S.X."/>
            <person name="Woyke T."/>
            <person name="Kerfeld C.A."/>
        </authorList>
    </citation>
    <scope>NUCLEOTIDE SEQUENCE [LARGE SCALE GENOMIC DNA]</scope>
    <source>
        <strain evidence="2 3">PCC 7113</strain>
    </source>
</reference>
<proteinExistence type="predicted"/>
<dbReference type="AlphaFoldDB" id="K9WJ65"/>
<dbReference type="Proteomes" id="UP000010471">
    <property type="component" value="Chromosome"/>
</dbReference>
<dbReference type="InterPro" id="IPR045865">
    <property type="entry name" value="ACT-like_dom_sf"/>
</dbReference>
<keyword evidence="3" id="KW-1185">Reference proteome</keyword>
<dbReference type="eggNOG" id="COG1135">
    <property type="taxonomic scope" value="Bacteria"/>
</dbReference>
<dbReference type="STRING" id="1173027.Mic7113_4778"/>